<keyword evidence="2" id="KW-1185">Reference proteome</keyword>
<dbReference type="Proteomes" id="UP000789525">
    <property type="component" value="Unassembled WGS sequence"/>
</dbReference>
<protein>
    <submittedName>
        <fullName evidence="1">186_t:CDS:1</fullName>
    </submittedName>
</protein>
<organism evidence="1 2">
    <name type="scientific">Acaulospora colombiana</name>
    <dbReference type="NCBI Taxonomy" id="27376"/>
    <lineage>
        <taxon>Eukaryota</taxon>
        <taxon>Fungi</taxon>
        <taxon>Fungi incertae sedis</taxon>
        <taxon>Mucoromycota</taxon>
        <taxon>Glomeromycotina</taxon>
        <taxon>Glomeromycetes</taxon>
        <taxon>Diversisporales</taxon>
        <taxon>Acaulosporaceae</taxon>
        <taxon>Acaulospora</taxon>
    </lineage>
</organism>
<name>A0ACA9K6K3_9GLOM</name>
<reference evidence="1" key="1">
    <citation type="submission" date="2021-06" db="EMBL/GenBank/DDBJ databases">
        <authorList>
            <person name="Kallberg Y."/>
            <person name="Tangrot J."/>
            <person name="Rosling A."/>
        </authorList>
    </citation>
    <scope>NUCLEOTIDE SEQUENCE</scope>
    <source>
        <strain evidence="1">CL356</strain>
    </source>
</reference>
<evidence type="ECO:0000313" key="2">
    <source>
        <dbReference type="Proteomes" id="UP000789525"/>
    </source>
</evidence>
<evidence type="ECO:0000313" key="1">
    <source>
        <dbReference type="EMBL" id="CAG8455863.1"/>
    </source>
</evidence>
<sequence length="157" mass="16906">ICDEDDCCDKITGDEDGRCVKATGDDVTVTGGDECFTNEAGDGDCCCAKEEDCCAKEEDCCAKVNGEENKLSVRMPDQRENCVDAEVLVSLLLSFIGVRDGNSDFVFILADGTPAIAAQKVPQEDRNVNSSSLSSLTISMMFHDTTKQTGTIYLVHI</sequence>
<feature type="non-terminal residue" evidence="1">
    <location>
        <position position="1"/>
    </location>
</feature>
<dbReference type="EMBL" id="CAJVPT010001059">
    <property type="protein sequence ID" value="CAG8455863.1"/>
    <property type="molecule type" value="Genomic_DNA"/>
</dbReference>
<proteinExistence type="predicted"/>
<comment type="caution">
    <text evidence="1">The sequence shown here is derived from an EMBL/GenBank/DDBJ whole genome shotgun (WGS) entry which is preliminary data.</text>
</comment>
<gene>
    <name evidence="1" type="ORF">ACOLOM_LOCUS956</name>
</gene>
<accession>A0ACA9K6K3</accession>